<dbReference type="InterPro" id="IPR035906">
    <property type="entry name" value="MetI-like_sf"/>
</dbReference>
<dbReference type="EMBL" id="AP008230">
    <property type="protein sequence ID" value="BAE85175.1"/>
    <property type="molecule type" value="Genomic_DNA"/>
</dbReference>
<evidence type="ECO:0000313" key="10">
    <source>
        <dbReference type="EMBL" id="BAE85175.1"/>
    </source>
</evidence>
<evidence type="ECO:0000256" key="5">
    <source>
        <dbReference type="ARBA" id="ARBA00022970"/>
    </source>
</evidence>
<feature type="transmembrane region" description="Helical" evidence="8">
    <location>
        <begin position="58"/>
        <end position="82"/>
    </location>
</feature>
<keyword evidence="11" id="KW-1185">Reference proteome</keyword>
<proteinExistence type="inferred from homology"/>
<evidence type="ECO:0000313" key="11">
    <source>
        <dbReference type="Proteomes" id="UP000001946"/>
    </source>
</evidence>
<evidence type="ECO:0000256" key="6">
    <source>
        <dbReference type="ARBA" id="ARBA00022989"/>
    </source>
</evidence>
<keyword evidence="4 8" id="KW-0812">Transmembrane</keyword>
<sequence>MRREVMDYIMQILGPMLNGTGVTLKMFFVTIVMSVPLGLMLSLGRISRFGVLRSAIGVYIWVFRGTPLMLQLLFVYFGLPFIPVIGEILILTDFQAAILAFVLNYAAYFAEIFRAGIQSIERGQYEGARALGMTYGQLMRRIILPQVVKRVLPPVSNETITLVKDTSLIYVLAMNDLLRTTRALVQRDFTMTPFIVAGVFYLLMTLVLTWGFQRLEKRYAAYDE</sequence>
<evidence type="ECO:0000259" key="9">
    <source>
        <dbReference type="PROSITE" id="PS50928"/>
    </source>
</evidence>
<dbReference type="FunFam" id="1.10.3720.10:FF:000006">
    <property type="entry name" value="Glutamate/aspartate ABC transporter, permease protein GltK"/>
    <property type="match status" value="1"/>
</dbReference>
<reference evidence="10 11" key="1">
    <citation type="journal article" date="2006" name="J. Bacteriol.">
        <title>Complete genome sequence of the dehalorespiring bacterium Desulfitobacterium hafniense Y51 and comparison with Dehalococcoides ethenogenes 195.</title>
        <authorList>
            <person name="Nonaka H."/>
            <person name="Keresztes G."/>
            <person name="Shinoda Y."/>
            <person name="Ikenaga Y."/>
            <person name="Abe M."/>
            <person name="Naito K."/>
            <person name="Inatomi K."/>
            <person name="Furukawa K."/>
            <person name="Inui M."/>
            <person name="Yukawa H."/>
        </authorList>
    </citation>
    <scope>NUCLEOTIDE SEQUENCE [LARGE SCALE GENOMIC DNA]</scope>
    <source>
        <strain evidence="10 11">Y51</strain>
    </source>
</reference>
<dbReference type="PANTHER" id="PTHR30614:SF0">
    <property type="entry name" value="L-CYSTINE TRANSPORT SYSTEM PERMEASE PROTEIN TCYL"/>
    <property type="match status" value="1"/>
</dbReference>
<feature type="transmembrane region" description="Helical" evidence="8">
    <location>
        <begin position="88"/>
        <end position="110"/>
    </location>
</feature>
<dbReference type="InterPro" id="IPR043429">
    <property type="entry name" value="ArtM/GltK/GlnP/TcyL/YhdX-like"/>
</dbReference>
<dbReference type="SUPFAM" id="SSF161098">
    <property type="entry name" value="MetI-like"/>
    <property type="match status" value="1"/>
</dbReference>
<evidence type="ECO:0000256" key="1">
    <source>
        <dbReference type="ARBA" id="ARBA00004651"/>
    </source>
</evidence>
<dbReference type="GO" id="GO:0043190">
    <property type="term" value="C:ATP-binding cassette (ABC) transporter complex"/>
    <property type="evidence" value="ECO:0007669"/>
    <property type="project" value="InterPro"/>
</dbReference>
<gene>
    <name evidence="10" type="ordered locus">DSY3386</name>
</gene>
<evidence type="ECO:0000256" key="3">
    <source>
        <dbReference type="ARBA" id="ARBA00022475"/>
    </source>
</evidence>
<comment type="similarity">
    <text evidence="8">Belongs to the binding-protein-dependent transport system permease family.</text>
</comment>
<feature type="domain" description="ABC transmembrane type-1" evidence="9">
    <location>
        <begin position="20"/>
        <end position="212"/>
    </location>
</feature>
<keyword evidence="5" id="KW-0029">Amino-acid transport</keyword>
<dbReference type="GO" id="GO:0006865">
    <property type="term" value="P:amino acid transport"/>
    <property type="evidence" value="ECO:0007669"/>
    <property type="project" value="UniProtKB-KW"/>
</dbReference>
<keyword evidence="3" id="KW-1003">Cell membrane</keyword>
<dbReference type="GO" id="GO:0022857">
    <property type="term" value="F:transmembrane transporter activity"/>
    <property type="evidence" value="ECO:0007669"/>
    <property type="project" value="InterPro"/>
</dbReference>
<feature type="transmembrane region" description="Helical" evidence="8">
    <location>
        <begin position="26"/>
        <end position="46"/>
    </location>
</feature>
<dbReference type="NCBIfam" id="TIGR01726">
    <property type="entry name" value="HEQRo_perm_3TM"/>
    <property type="match status" value="1"/>
</dbReference>
<dbReference type="PROSITE" id="PS50928">
    <property type="entry name" value="ABC_TM1"/>
    <property type="match status" value="1"/>
</dbReference>
<evidence type="ECO:0000256" key="2">
    <source>
        <dbReference type="ARBA" id="ARBA00022448"/>
    </source>
</evidence>
<dbReference type="InterPro" id="IPR000515">
    <property type="entry name" value="MetI-like"/>
</dbReference>
<comment type="subcellular location">
    <subcellularLocation>
        <location evidence="1 8">Cell membrane</location>
        <topology evidence="1 8">Multi-pass membrane protein</topology>
    </subcellularLocation>
</comment>
<dbReference type="KEGG" id="dsy:DSY3386"/>
<name>Q24S17_DESHY</name>
<keyword evidence="7 8" id="KW-0472">Membrane</keyword>
<dbReference type="Proteomes" id="UP000001946">
    <property type="component" value="Chromosome"/>
</dbReference>
<evidence type="ECO:0000256" key="4">
    <source>
        <dbReference type="ARBA" id="ARBA00022692"/>
    </source>
</evidence>
<evidence type="ECO:0000256" key="7">
    <source>
        <dbReference type="ARBA" id="ARBA00023136"/>
    </source>
</evidence>
<dbReference type="PANTHER" id="PTHR30614">
    <property type="entry name" value="MEMBRANE COMPONENT OF AMINO ACID ABC TRANSPORTER"/>
    <property type="match status" value="1"/>
</dbReference>
<keyword evidence="2 8" id="KW-0813">Transport</keyword>
<evidence type="ECO:0000256" key="8">
    <source>
        <dbReference type="RuleBase" id="RU363032"/>
    </source>
</evidence>
<organism evidence="10 11">
    <name type="scientific">Desulfitobacterium hafniense (strain Y51)</name>
    <dbReference type="NCBI Taxonomy" id="138119"/>
    <lineage>
        <taxon>Bacteria</taxon>
        <taxon>Bacillati</taxon>
        <taxon>Bacillota</taxon>
        <taxon>Clostridia</taxon>
        <taxon>Eubacteriales</taxon>
        <taxon>Desulfitobacteriaceae</taxon>
        <taxon>Desulfitobacterium</taxon>
    </lineage>
</organism>
<accession>Q24S17</accession>
<dbReference type="CDD" id="cd06261">
    <property type="entry name" value="TM_PBP2"/>
    <property type="match status" value="1"/>
</dbReference>
<dbReference type="eggNOG" id="COG0765">
    <property type="taxonomic scope" value="Bacteria"/>
</dbReference>
<dbReference type="HOGENOM" id="CLU_019602_1_1_9"/>
<dbReference type="Gene3D" id="1.10.3720.10">
    <property type="entry name" value="MetI-like"/>
    <property type="match status" value="1"/>
</dbReference>
<keyword evidence="6 8" id="KW-1133">Transmembrane helix</keyword>
<feature type="transmembrane region" description="Helical" evidence="8">
    <location>
        <begin position="189"/>
        <end position="212"/>
    </location>
</feature>
<dbReference type="InterPro" id="IPR010065">
    <property type="entry name" value="AA_ABC_transptr_permease_3TM"/>
</dbReference>
<dbReference type="AlphaFoldDB" id="Q24S17"/>
<dbReference type="STRING" id="138119.DSY3386"/>
<dbReference type="Pfam" id="PF00528">
    <property type="entry name" value="BPD_transp_1"/>
    <property type="match status" value="1"/>
</dbReference>
<protein>
    <recommendedName>
        <fullName evidence="9">ABC transmembrane type-1 domain-containing protein</fullName>
    </recommendedName>
</protein>